<evidence type="ECO:0008006" key="3">
    <source>
        <dbReference type="Google" id="ProtNLM"/>
    </source>
</evidence>
<keyword evidence="2" id="KW-1185">Reference proteome</keyword>
<gene>
    <name evidence="1" type="ORF">PMACD_LOCUS15457</name>
</gene>
<evidence type="ECO:0000313" key="1">
    <source>
        <dbReference type="EMBL" id="CAF4948570.1"/>
    </source>
</evidence>
<protein>
    <recommendedName>
        <fullName evidence="3">Nuclease HARBI1</fullName>
    </recommendedName>
</protein>
<dbReference type="Proteomes" id="UP000663880">
    <property type="component" value="Unassembled WGS sequence"/>
</dbReference>
<accession>A0A821XWI5</accession>
<name>A0A821XWI5_9NEOP</name>
<comment type="caution">
    <text evidence="1">The sequence shown here is derived from an EMBL/GenBank/DDBJ whole genome shotgun (WGS) entry which is preliminary data.</text>
</comment>
<organism evidence="1 2">
    <name type="scientific">Pieris macdunnoughi</name>
    <dbReference type="NCBI Taxonomy" id="345717"/>
    <lineage>
        <taxon>Eukaryota</taxon>
        <taxon>Metazoa</taxon>
        <taxon>Ecdysozoa</taxon>
        <taxon>Arthropoda</taxon>
        <taxon>Hexapoda</taxon>
        <taxon>Insecta</taxon>
        <taxon>Pterygota</taxon>
        <taxon>Neoptera</taxon>
        <taxon>Endopterygota</taxon>
        <taxon>Lepidoptera</taxon>
        <taxon>Glossata</taxon>
        <taxon>Ditrysia</taxon>
        <taxon>Papilionoidea</taxon>
        <taxon>Pieridae</taxon>
        <taxon>Pierinae</taxon>
        <taxon>Pieris</taxon>
    </lineage>
</organism>
<proteinExistence type="predicted"/>
<reference evidence="1" key="1">
    <citation type="submission" date="2021-02" db="EMBL/GenBank/DDBJ databases">
        <authorList>
            <person name="Steward A R."/>
        </authorList>
    </citation>
    <scope>NUCLEOTIDE SEQUENCE</scope>
</reference>
<dbReference type="OrthoDB" id="2668416at2759"/>
<sequence>MDSDEGLIALLLIKRRRRRRRNRKYWIHPILTNVHKCNEHFDNPLKLPKKFFKHFRLSIGTFWELHALLYAGLKHHDTNMRKSIAPAERLAITLRYLGTGCSFEDFELSYHRGASTTRKRVQETCQLIWNYLKAVYIPEPTKTCGMKLPADFFKIQIFLIV</sequence>
<dbReference type="EMBL" id="CAJOBZ010000070">
    <property type="protein sequence ID" value="CAF4948570.1"/>
    <property type="molecule type" value="Genomic_DNA"/>
</dbReference>
<evidence type="ECO:0000313" key="2">
    <source>
        <dbReference type="Proteomes" id="UP000663880"/>
    </source>
</evidence>
<dbReference type="AlphaFoldDB" id="A0A821XWI5"/>